<dbReference type="PANTHER" id="PTHR43221">
    <property type="entry name" value="PROTEASE HTPX"/>
    <property type="match status" value="1"/>
</dbReference>
<evidence type="ECO:0000256" key="6">
    <source>
        <dbReference type="ARBA" id="ARBA00022833"/>
    </source>
</evidence>
<feature type="transmembrane region" description="Helical" evidence="11">
    <location>
        <begin position="172"/>
        <end position="194"/>
    </location>
</feature>
<feature type="domain" description="Peptidase M48" evidence="12">
    <location>
        <begin position="100"/>
        <end position="384"/>
    </location>
</feature>
<keyword evidence="7 11" id="KW-1133">Transmembrane helix</keyword>
<name>A0A8J8TTD7_9EURY</name>
<evidence type="ECO:0000256" key="11">
    <source>
        <dbReference type="SAM" id="Phobius"/>
    </source>
</evidence>
<evidence type="ECO:0000256" key="2">
    <source>
        <dbReference type="ARBA" id="ARBA00022670"/>
    </source>
</evidence>
<keyword evidence="1" id="KW-1003">Cell membrane</keyword>
<comment type="cofactor">
    <cofactor evidence="10">
        <name>Zn(2+)</name>
        <dbReference type="ChEBI" id="CHEBI:29105"/>
    </cofactor>
    <text evidence="10">Binds 1 zinc ion per subunit.</text>
</comment>
<feature type="transmembrane region" description="Helical" evidence="11">
    <location>
        <begin position="232"/>
        <end position="252"/>
    </location>
</feature>
<gene>
    <name evidence="13" type="ORF">CV102_00470</name>
</gene>
<dbReference type="EMBL" id="PHNJ01000001">
    <property type="protein sequence ID" value="TYL40090.1"/>
    <property type="molecule type" value="Genomic_DNA"/>
</dbReference>
<evidence type="ECO:0000256" key="7">
    <source>
        <dbReference type="ARBA" id="ARBA00022989"/>
    </source>
</evidence>
<dbReference type="GO" id="GO:0046872">
    <property type="term" value="F:metal ion binding"/>
    <property type="evidence" value="ECO:0007669"/>
    <property type="project" value="UniProtKB-KW"/>
</dbReference>
<accession>A0A8J8TTD7</accession>
<organism evidence="13 14">
    <name type="scientific">Natronococcus pandeyae</name>
    <dbReference type="NCBI Taxonomy" id="2055836"/>
    <lineage>
        <taxon>Archaea</taxon>
        <taxon>Methanobacteriati</taxon>
        <taxon>Methanobacteriota</taxon>
        <taxon>Stenosarchaea group</taxon>
        <taxon>Halobacteria</taxon>
        <taxon>Halobacteriales</taxon>
        <taxon>Natrialbaceae</taxon>
        <taxon>Natronococcus</taxon>
    </lineage>
</organism>
<dbReference type="Pfam" id="PF01435">
    <property type="entry name" value="Peptidase_M48"/>
    <property type="match status" value="1"/>
</dbReference>
<feature type="transmembrane region" description="Helical" evidence="11">
    <location>
        <begin position="206"/>
        <end position="225"/>
    </location>
</feature>
<evidence type="ECO:0000313" key="13">
    <source>
        <dbReference type="EMBL" id="TYL40090.1"/>
    </source>
</evidence>
<evidence type="ECO:0000256" key="8">
    <source>
        <dbReference type="ARBA" id="ARBA00023049"/>
    </source>
</evidence>
<proteinExistence type="inferred from homology"/>
<feature type="transmembrane region" description="Helical" evidence="11">
    <location>
        <begin position="57"/>
        <end position="78"/>
    </location>
</feature>
<keyword evidence="14" id="KW-1185">Reference proteome</keyword>
<dbReference type="OrthoDB" id="28389at2157"/>
<keyword evidence="6 10" id="KW-0862">Zinc</keyword>
<dbReference type="AlphaFoldDB" id="A0A8J8TTD7"/>
<keyword evidence="5 10" id="KW-0378">Hydrolase</keyword>
<dbReference type="RefSeq" id="WP_148855724.1">
    <property type="nucleotide sequence ID" value="NZ_PHNJ01000001.1"/>
</dbReference>
<evidence type="ECO:0000259" key="12">
    <source>
        <dbReference type="Pfam" id="PF01435"/>
    </source>
</evidence>
<keyword evidence="3 11" id="KW-0812">Transmembrane</keyword>
<evidence type="ECO:0000256" key="5">
    <source>
        <dbReference type="ARBA" id="ARBA00022801"/>
    </source>
</evidence>
<dbReference type="Proteomes" id="UP000766904">
    <property type="component" value="Unassembled WGS sequence"/>
</dbReference>
<evidence type="ECO:0000256" key="3">
    <source>
        <dbReference type="ARBA" id="ARBA00022692"/>
    </source>
</evidence>
<reference evidence="13" key="1">
    <citation type="submission" date="2017-11" db="EMBL/GenBank/DDBJ databases">
        <authorList>
            <person name="Kajale S.C."/>
            <person name="Sharma A."/>
        </authorList>
    </citation>
    <scope>NUCLEOTIDE SEQUENCE</scope>
    <source>
        <strain evidence="13">LS1_42</strain>
    </source>
</reference>
<dbReference type="InterPro" id="IPR050083">
    <property type="entry name" value="HtpX_protease"/>
</dbReference>
<protein>
    <recommendedName>
        <fullName evidence="12">Peptidase M48 domain-containing protein</fullName>
    </recommendedName>
</protein>
<evidence type="ECO:0000256" key="10">
    <source>
        <dbReference type="RuleBase" id="RU003983"/>
    </source>
</evidence>
<dbReference type="InterPro" id="IPR001915">
    <property type="entry name" value="Peptidase_M48"/>
</dbReference>
<evidence type="ECO:0000313" key="14">
    <source>
        <dbReference type="Proteomes" id="UP000766904"/>
    </source>
</evidence>
<evidence type="ECO:0000256" key="1">
    <source>
        <dbReference type="ARBA" id="ARBA00022475"/>
    </source>
</evidence>
<dbReference type="PANTHER" id="PTHR43221:SF2">
    <property type="entry name" value="PROTEASE HTPX HOMOLOG"/>
    <property type="match status" value="1"/>
</dbReference>
<keyword evidence="4" id="KW-0479">Metal-binding</keyword>
<keyword evidence="9 11" id="KW-0472">Membrane</keyword>
<evidence type="ECO:0000256" key="9">
    <source>
        <dbReference type="ARBA" id="ARBA00023136"/>
    </source>
</evidence>
<evidence type="ECO:0000256" key="4">
    <source>
        <dbReference type="ARBA" id="ARBA00022723"/>
    </source>
</evidence>
<feature type="transmembrane region" description="Helical" evidence="11">
    <location>
        <begin position="12"/>
        <end position="37"/>
    </location>
</feature>
<dbReference type="CDD" id="cd07329">
    <property type="entry name" value="M56_like"/>
    <property type="match status" value="1"/>
</dbReference>
<comment type="similarity">
    <text evidence="10">Belongs to the peptidase M48 family.</text>
</comment>
<sequence>MGRYLAPDRRLQLWIVLGMCLVVGPYVVLAAAITYVGRSLAAILEGVGLASAAVVTGVPWLVWIGVLTPLLIAGTYVLTHRWLDPRQFLDEEHLIDGTTLEPRVTRLAKQAGVPAPDVVVAEASVPNAFTVGRPGNAIVVVTSALCERLEDEELDAVLAHELAHVGNRDSTLMTIVCGVFVVNNVLFQLCLLLMPTFGAKPINVEAGVIGSYAFLTVGYSALALGEWFSVPSFILLVAHVWAFTLAVGLFQYTMGRVTAPITRARELAADRGAVEIVGTAAPLAGALETLHDRSPVEVDARARNHGVLAVSLLPYPTDLVSRPERHLSVRLLDRVWPLGSVHESTYFGPVAEVLEWGARSSAAAAGSAVDHPSVETRVDRLRAIATE</sequence>
<keyword evidence="8 10" id="KW-0482">Metalloprotease</keyword>
<keyword evidence="2 10" id="KW-0645">Protease</keyword>
<dbReference type="GO" id="GO:0006508">
    <property type="term" value="P:proteolysis"/>
    <property type="evidence" value="ECO:0007669"/>
    <property type="project" value="UniProtKB-KW"/>
</dbReference>
<comment type="caution">
    <text evidence="13">The sequence shown here is derived from an EMBL/GenBank/DDBJ whole genome shotgun (WGS) entry which is preliminary data.</text>
</comment>
<dbReference type="Gene3D" id="3.30.2010.10">
    <property type="entry name" value="Metalloproteases ('zincins'), catalytic domain"/>
    <property type="match status" value="1"/>
</dbReference>
<dbReference type="GO" id="GO:0004222">
    <property type="term" value="F:metalloendopeptidase activity"/>
    <property type="evidence" value="ECO:0007669"/>
    <property type="project" value="InterPro"/>
</dbReference>